<gene>
    <name evidence="2" type="ORF">BDV96DRAFT_24296</name>
</gene>
<proteinExistence type="predicted"/>
<feature type="compositionally biased region" description="Polar residues" evidence="1">
    <location>
        <begin position="40"/>
        <end position="57"/>
    </location>
</feature>
<feature type="region of interest" description="Disordered" evidence="1">
    <location>
        <begin position="1"/>
        <end position="185"/>
    </location>
</feature>
<reference evidence="2" key="1">
    <citation type="journal article" date="2020" name="Stud. Mycol.">
        <title>101 Dothideomycetes genomes: a test case for predicting lifestyles and emergence of pathogens.</title>
        <authorList>
            <person name="Haridas S."/>
            <person name="Albert R."/>
            <person name="Binder M."/>
            <person name="Bloem J."/>
            <person name="Labutti K."/>
            <person name="Salamov A."/>
            <person name="Andreopoulos B."/>
            <person name="Baker S."/>
            <person name="Barry K."/>
            <person name="Bills G."/>
            <person name="Bluhm B."/>
            <person name="Cannon C."/>
            <person name="Castanera R."/>
            <person name="Culley D."/>
            <person name="Daum C."/>
            <person name="Ezra D."/>
            <person name="Gonzalez J."/>
            <person name="Henrissat B."/>
            <person name="Kuo A."/>
            <person name="Liang C."/>
            <person name="Lipzen A."/>
            <person name="Lutzoni F."/>
            <person name="Magnuson J."/>
            <person name="Mondo S."/>
            <person name="Nolan M."/>
            <person name="Ohm R."/>
            <person name="Pangilinan J."/>
            <person name="Park H.-J."/>
            <person name="Ramirez L."/>
            <person name="Alfaro M."/>
            <person name="Sun H."/>
            <person name="Tritt A."/>
            <person name="Yoshinaga Y."/>
            <person name="Zwiers L.-H."/>
            <person name="Turgeon B."/>
            <person name="Goodwin S."/>
            <person name="Spatafora J."/>
            <person name="Crous P."/>
            <person name="Grigoriev I."/>
        </authorList>
    </citation>
    <scope>NUCLEOTIDE SEQUENCE</scope>
    <source>
        <strain evidence="2">CBS 627.86</strain>
    </source>
</reference>
<protein>
    <submittedName>
        <fullName evidence="2">Uncharacterized protein</fullName>
    </submittedName>
</protein>
<name>A0A6A5ZDQ5_9PLEO</name>
<sequence length="185" mass="21002">MSSEHLTSIQESSEELPRREHNPDETYARYERSPFRNFSLKPNQGNQDSIPTRQSSLMDRINSVRARFSDQRKSGRGRTASKKKSSGDRPEPDYSLAGRRPNEDEEYESCDSDEGFGDYGRRPQPTIGLAKPFPRQKRGGRFKKNANKSKQPRKVNEGSRAEPGSESGKPEGQVRMSKRSPSILI</sequence>
<dbReference type="EMBL" id="ML977319">
    <property type="protein sequence ID" value="KAF2117335.1"/>
    <property type="molecule type" value="Genomic_DNA"/>
</dbReference>
<feature type="compositionally biased region" description="Polar residues" evidence="1">
    <location>
        <begin position="1"/>
        <end position="11"/>
    </location>
</feature>
<feature type="compositionally biased region" description="Basic and acidic residues" evidence="1">
    <location>
        <begin position="15"/>
        <end position="34"/>
    </location>
</feature>
<dbReference type="OrthoDB" id="10488349at2759"/>
<dbReference type="Proteomes" id="UP000799770">
    <property type="component" value="Unassembled WGS sequence"/>
</dbReference>
<keyword evidence="3" id="KW-1185">Reference proteome</keyword>
<evidence type="ECO:0000313" key="2">
    <source>
        <dbReference type="EMBL" id="KAF2117335.1"/>
    </source>
</evidence>
<organism evidence="2 3">
    <name type="scientific">Lophiotrema nucula</name>
    <dbReference type="NCBI Taxonomy" id="690887"/>
    <lineage>
        <taxon>Eukaryota</taxon>
        <taxon>Fungi</taxon>
        <taxon>Dikarya</taxon>
        <taxon>Ascomycota</taxon>
        <taxon>Pezizomycotina</taxon>
        <taxon>Dothideomycetes</taxon>
        <taxon>Pleosporomycetidae</taxon>
        <taxon>Pleosporales</taxon>
        <taxon>Lophiotremataceae</taxon>
        <taxon>Lophiotrema</taxon>
    </lineage>
</organism>
<accession>A0A6A5ZDQ5</accession>
<dbReference type="AlphaFoldDB" id="A0A6A5ZDQ5"/>
<feature type="compositionally biased region" description="Basic residues" evidence="1">
    <location>
        <begin position="74"/>
        <end position="84"/>
    </location>
</feature>
<evidence type="ECO:0000313" key="3">
    <source>
        <dbReference type="Proteomes" id="UP000799770"/>
    </source>
</evidence>
<feature type="compositionally biased region" description="Acidic residues" evidence="1">
    <location>
        <begin position="103"/>
        <end position="116"/>
    </location>
</feature>
<evidence type="ECO:0000256" key="1">
    <source>
        <dbReference type="SAM" id="MobiDB-lite"/>
    </source>
</evidence>
<feature type="compositionally biased region" description="Basic residues" evidence="1">
    <location>
        <begin position="134"/>
        <end position="153"/>
    </location>
</feature>